<dbReference type="Proteomes" id="UP000766336">
    <property type="component" value="Unassembled WGS sequence"/>
</dbReference>
<sequence>MDRSYEPRLPLFWMMLATGVIAAPLLSGALGFAASVGEPEVDSWRDAGLRVSILDVASADGMPQNR</sequence>
<evidence type="ECO:0000313" key="1">
    <source>
        <dbReference type="EMBL" id="MBS7810382.1"/>
    </source>
</evidence>
<dbReference type="EMBL" id="JAHCDA010000001">
    <property type="protein sequence ID" value="MBS7810382.1"/>
    <property type="molecule type" value="Genomic_DNA"/>
</dbReference>
<gene>
    <name evidence="1" type="ORF">KHU32_05495</name>
</gene>
<proteinExistence type="predicted"/>
<keyword evidence="2" id="KW-1185">Reference proteome</keyword>
<dbReference type="RefSeq" id="WP_213669003.1">
    <property type="nucleotide sequence ID" value="NZ_JAHCDA010000001.1"/>
</dbReference>
<name>A0ABS5QBS2_9PROT</name>
<accession>A0ABS5QBS2</accession>
<protein>
    <submittedName>
        <fullName evidence="1">Uncharacterized protein</fullName>
    </submittedName>
</protein>
<comment type="caution">
    <text evidence="1">The sequence shown here is derived from an EMBL/GenBank/DDBJ whole genome shotgun (WGS) entry which is preliminary data.</text>
</comment>
<organism evidence="1 2">
    <name type="scientific">Roseococcus pinisoli</name>
    <dbReference type="NCBI Taxonomy" id="2835040"/>
    <lineage>
        <taxon>Bacteria</taxon>
        <taxon>Pseudomonadati</taxon>
        <taxon>Pseudomonadota</taxon>
        <taxon>Alphaproteobacteria</taxon>
        <taxon>Acetobacterales</taxon>
        <taxon>Roseomonadaceae</taxon>
        <taxon>Roseococcus</taxon>
    </lineage>
</organism>
<evidence type="ECO:0000313" key="2">
    <source>
        <dbReference type="Proteomes" id="UP000766336"/>
    </source>
</evidence>
<reference evidence="1 2" key="1">
    <citation type="submission" date="2021-05" db="EMBL/GenBank/DDBJ databases">
        <title>Roseococcus sp. XZZS9, whole genome shotgun sequencing project.</title>
        <authorList>
            <person name="Zhao G."/>
            <person name="Shen L."/>
        </authorList>
    </citation>
    <scope>NUCLEOTIDE SEQUENCE [LARGE SCALE GENOMIC DNA]</scope>
    <source>
        <strain evidence="1 2">XZZS9</strain>
    </source>
</reference>